<accession>A0A0M0JEB9</accession>
<dbReference type="AlphaFoldDB" id="A0A0M0JEB9"/>
<name>A0A0M0JEB9_9EUKA</name>
<dbReference type="Proteomes" id="UP000037460">
    <property type="component" value="Unassembled WGS sequence"/>
</dbReference>
<protein>
    <submittedName>
        <fullName evidence="1">Uncharacterized protein</fullName>
    </submittedName>
</protein>
<evidence type="ECO:0000313" key="1">
    <source>
        <dbReference type="EMBL" id="KOO24568.1"/>
    </source>
</evidence>
<evidence type="ECO:0000313" key="2">
    <source>
        <dbReference type="Proteomes" id="UP000037460"/>
    </source>
</evidence>
<proteinExistence type="predicted"/>
<reference evidence="2" key="1">
    <citation type="journal article" date="2015" name="PLoS Genet.">
        <title>Genome Sequence and Transcriptome Analyses of Chrysochromulina tobin: Metabolic Tools for Enhanced Algal Fitness in the Prominent Order Prymnesiales (Haptophyceae).</title>
        <authorList>
            <person name="Hovde B.T."/>
            <person name="Deodato C.R."/>
            <person name="Hunsperger H.M."/>
            <person name="Ryken S.A."/>
            <person name="Yost W."/>
            <person name="Jha R.K."/>
            <person name="Patterson J."/>
            <person name="Monnat R.J. Jr."/>
            <person name="Barlow S.B."/>
            <person name="Starkenburg S.R."/>
            <person name="Cattolico R.A."/>
        </authorList>
    </citation>
    <scope>NUCLEOTIDE SEQUENCE</scope>
    <source>
        <strain evidence="2">CCMP291</strain>
    </source>
</reference>
<dbReference type="EMBL" id="JWZX01003079">
    <property type="protein sequence ID" value="KOO24568.1"/>
    <property type="molecule type" value="Genomic_DNA"/>
</dbReference>
<comment type="caution">
    <text evidence="1">The sequence shown here is derived from an EMBL/GenBank/DDBJ whole genome shotgun (WGS) entry which is preliminary data.</text>
</comment>
<dbReference type="SUPFAM" id="SSF56655">
    <property type="entry name" value="Carbohydrate phosphatase"/>
    <property type="match status" value="1"/>
</dbReference>
<sequence length="303" mass="32280">MFALYSLVSSAGLQLPGLFGTHPLQGELRALQESLGAATELLPRDVACARAALKSGLVAQQEGQHWVTHADKDLLIAALLGPTKALLGVAYRPQMRELAIALLDGGTFVHRGGEQFETPVLGNASPVSNVISTPAEWCHEMDDLVVHLQQTGLGMPLRLIPRGSKDEGSCEALLEVLLGRTDVFLAPPVRFAAEATLPPAALCAFVLLFGEGGGYVSDVYGKSFDVLAEAGAPIYSEASAVPQRGLLACADAMHPYFVRAASVAFPRQRSDLQRLSDSLCVKGEYDGPPLRLVDDENNNYESS</sequence>
<organism evidence="1 2">
    <name type="scientific">Chrysochromulina tobinii</name>
    <dbReference type="NCBI Taxonomy" id="1460289"/>
    <lineage>
        <taxon>Eukaryota</taxon>
        <taxon>Haptista</taxon>
        <taxon>Haptophyta</taxon>
        <taxon>Prymnesiophyceae</taxon>
        <taxon>Prymnesiales</taxon>
        <taxon>Chrysochromulinaceae</taxon>
        <taxon>Chrysochromulina</taxon>
    </lineage>
</organism>
<keyword evidence="2" id="KW-1185">Reference proteome</keyword>
<gene>
    <name evidence="1" type="ORF">Ctob_006428</name>
</gene>